<dbReference type="Proteomes" id="UP000676336">
    <property type="component" value="Unassembled WGS sequence"/>
</dbReference>
<dbReference type="AlphaFoldDB" id="A0A8S3E3X6"/>
<sequence>VDVPLQPTFSIINEQDKQRASTSTIIKDSIKSTTTTTTTTKTIAAMNHNNNHNNDDENFMTVHDLTVFEPEPI</sequence>
<dbReference type="EMBL" id="CAJOBI010228694">
    <property type="protein sequence ID" value="CAF5059306.1"/>
    <property type="molecule type" value="Genomic_DNA"/>
</dbReference>
<proteinExistence type="predicted"/>
<gene>
    <name evidence="1" type="ORF">SMN809_LOCUS59664</name>
</gene>
<feature type="non-terminal residue" evidence="1">
    <location>
        <position position="1"/>
    </location>
</feature>
<reference evidence="1" key="1">
    <citation type="submission" date="2021-02" db="EMBL/GenBank/DDBJ databases">
        <authorList>
            <person name="Nowell W R."/>
        </authorList>
    </citation>
    <scope>NUCLEOTIDE SEQUENCE</scope>
</reference>
<evidence type="ECO:0000313" key="2">
    <source>
        <dbReference type="Proteomes" id="UP000676336"/>
    </source>
</evidence>
<feature type="non-terminal residue" evidence="1">
    <location>
        <position position="73"/>
    </location>
</feature>
<protein>
    <submittedName>
        <fullName evidence="1">Uncharacterized protein</fullName>
    </submittedName>
</protein>
<accession>A0A8S3E3X6</accession>
<evidence type="ECO:0000313" key="1">
    <source>
        <dbReference type="EMBL" id="CAF5059306.1"/>
    </source>
</evidence>
<organism evidence="1 2">
    <name type="scientific">Rotaria magnacalcarata</name>
    <dbReference type="NCBI Taxonomy" id="392030"/>
    <lineage>
        <taxon>Eukaryota</taxon>
        <taxon>Metazoa</taxon>
        <taxon>Spiralia</taxon>
        <taxon>Gnathifera</taxon>
        <taxon>Rotifera</taxon>
        <taxon>Eurotatoria</taxon>
        <taxon>Bdelloidea</taxon>
        <taxon>Philodinida</taxon>
        <taxon>Philodinidae</taxon>
        <taxon>Rotaria</taxon>
    </lineage>
</organism>
<name>A0A8S3E3X6_9BILA</name>
<comment type="caution">
    <text evidence="1">The sequence shown here is derived from an EMBL/GenBank/DDBJ whole genome shotgun (WGS) entry which is preliminary data.</text>
</comment>